<dbReference type="HOGENOM" id="CLU_2678698_0_0_2"/>
<feature type="compositionally biased region" description="Basic and acidic residues" evidence="1">
    <location>
        <begin position="34"/>
        <end position="51"/>
    </location>
</feature>
<dbReference type="EMBL" id="DP000238">
    <property type="protein sequence ID" value="ABK77748.1"/>
    <property type="molecule type" value="Genomic_DNA"/>
</dbReference>
<protein>
    <submittedName>
        <fullName evidence="2">Uncharacterized protein</fullName>
    </submittedName>
</protein>
<reference evidence="2 3" key="1">
    <citation type="journal article" date="2006" name="Proc. Natl. Acad. Sci. U.S.A.">
        <title>Genomic analysis of the uncultivated marine crenarchaeote Cenarchaeum symbiosum.</title>
        <authorList>
            <person name="Hallam S.J."/>
            <person name="Konstantinidis K.T."/>
            <person name="Putnam N."/>
            <person name="Schleper C."/>
            <person name="Watanabe Y."/>
            <person name="Sugahara J."/>
            <person name="Preston C."/>
            <person name="de la Torre J."/>
            <person name="Richardson P.M."/>
            <person name="DeLong E.F."/>
        </authorList>
    </citation>
    <scope>NUCLEOTIDE SEQUENCE [LARGE SCALE GENOMIC DNA]</scope>
    <source>
        <strain evidence="3">A</strain>
    </source>
</reference>
<dbReference type="EnsemblBacteria" id="ABK77748">
    <property type="protein sequence ID" value="ABK77748"/>
    <property type="gene ID" value="CENSYa_1119"/>
</dbReference>
<dbReference type="Proteomes" id="UP000000758">
    <property type="component" value="Chromosome"/>
</dbReference>
<dbReference type="AlphaFoldDB" id="A0RWN1"/>
<feature type="compositionally biased region" description="Polar residues" evidence="1">
    <location>
        <begin position="1"/>
        <end position="10"/>
    </location>
</feature>
<organism evidence="2 3">
    <name type="scientific">Cenarchaeum symbiosum (strain A)</name>
    <dbReference type="NCBI Taxonomy" id="414004"/>
    <lineage>
        <taxon>Archaea</taxon>
        <taxon>Nitrososphaerota</taxon>
        <taxon>Candidatus Cenarchaeales</taxon>
        <taxon>Candidatus Cenarchaeaceae</taxon>
        <taxon>Candidatus Cenarchaeum</taxon>
    </lineage>
</organism>
<gene>
    <name evidence="2" type="ordered locus">CENSYa_1119</name>
</gene>
<proteinExistence type="predicted"/>
<accession>A0RWN1</accession>
<sequence>MALSPGTDQRSGPPETPFLQKASRSGRGMQAGRKVPEFEPERMEKHIGADQKRVVVIRMGLSGSQRMDEPHSHT</sequence>
<evidence type="ECO:0000313" key="3">
    <source>
        <dbReference type="Proteomes" id="UP000000758"/>
    </source>
</evidence>
<feature type="region of interest" description="Disordered" evidence="1">
    <location>
        <begin position="1"/>
        <end position="51"/>
    </location>
</feature>
<evidence type="ECO:0000313" key="2">
    <source>
        <dbReference type="EMBL" id="ABK77748.1"/>
    </source>
</evidence>
<name>A0RWN1_CENSY</name>
<evidence type="ECO:0000256" key="1">
    <source>
        <dbReference type="SAM" id="MobiDB-lite"/>
    </source>
</evidence>
<dbReference type="KEGG" id="csy:CENSYa_1119"/>
<keyword evidence="3" id="KW-1185">Reference proteome</keyword>
<dbReference type="STRING" id="414004.CENSYa_1119"/>